<evidence type="ECO:0000259" key="7">
    <source>
        <dbReference type="PROSITE" id="PS51462"/>
    </source>
</evidence>
<comment type="cofactor">
    <cofactor evidence="1">
        <name>Mn(2+)</name>
        <dbReference type="ChEBI" id="CHEBI:29035"/>
    </cofactor>
</comment>
<evidence type="ECO:0000256" key="5">
    <source>
        <dbReference type="ARBA" id="ARBA00022842"/>
    </source>
</evidence>
<dbReference type="InterPro" id="IPR000086">
    <property type="entry name" value="NUDIX_hydrolase_dom"/>
</dbReference>
<dbReference type="InterPro" id="IPR015797">
    <property type="entry name" value="NUDIX_hydrolase-like_dom_sf"/>
</dbReference>
<keyword evidence="3" id="KW-0479">Metal-binding</keyword>
<evidence type="ECO:0000256" key="4">
    <source>
        <dbReference type="ARBA" id="ARBA00022801"/>
    </source>
</evidence>
<dbReference type="Gene3D" id="3.90.79.10">
    <property type="entry name" value="Nucleoside Triphosphate Pyrophosphohydrolase"/>
    <property type="match status" value="1"/>
</dbReference>
<sequence length="335" mass="36305">MNFVEKSFSTIADVATSITPGDLAPVFDPKKSLKRPASVLILMYLKENPISAQIEPHIAFQKRSGQISYPHQMSLPGGSFDEEDVTLCETALRETFEEVGVKAKDIKIVGAGLPVDSSRHIVTPYIGILNRKAVANFRCNADEVDKLIELPISELVSQAKTVDEVLAHPQIEKVSRDVLTRRPYVFEGQGELIWGLSAQIISQTLSHLSASAAALDISSNVTASVCAIPRGPSPISFLDMCLARDLFKSPRSSATSVSSLADAAISSATSSFESSKPSMVSQVSRSSTITVSRRGDVDRKEMKDYKLCTVSSSRENILHALEAADMLEGELLHIV</sequence>
<keyword evidence="6" id="KW-0464">Manganese</keyword>
<comment type="caution">
    <text evidence="8">The sequence shown here is derived from an EMBL/GenBank/DDBJ whole genome shotgun (WGS) entry which is preliminary data.</text>
</comment>
<dbReference type="CDD" id="cd03426">
    <property type="entry name" value="NUDIX_CoAse_Nudt7"/>
    <property type="match status" value="1"/>
</dbReference>
<dbReference type="Pfam" id="PF00293">
    <property type="entry name" value="NUDIX"/>
    <property type="match status" value="1"/>
</dbReference>
<dbReference type="PANTHER" id="PTHR12992">
    <property type="entry name" value="NUDIX HYDROLASE"/>
    <property type="match status" value="1"/>
</dbReference>
<dbReference type="PANTHER" id="PTHR12992:SF11">
    <property type="entry name" value="MITOCHONDRIAL COENZYME A DIPHOSPHATASE NUDT8"/>
    <property type="match status" value="1"/>
</dbReference>
<dbReference type="EMBL" id="BQXS01012314">
    <property type="protein sequence ID" value="GKT21380.1"/>
    <property type="molecule type" value="Genomic_DNA"/>
</dbReference>
<proteinExistence type="predicted"/>
<name>A0ABQ5K1P9_9EUKA</name>
<evidence type="ECO:0000256" key="1">
    <source>
        <dbReference type="ARBA" id="ARBA00001936"/>
    </source>
</evidence>
<comment type="cofactor">
    <cofactor evidence="2">
        <name>Mg(2+)</name>
        <dbReference type="ChEBI" id="CHEBI:18420"/>
    </cofactor>
</comment>
<accession>A0ABQ5K1P9</accession>
<evidence type="ECO:0000313" key="8">
    <source>
        <dbReference type="EMBL" id="GKT21380.1"/>
    </source>
</evidence>
<evidence type="ECO:0000256" key="3">
    <source>
        <dbReference type="ARBA" id="ARBA00022723"/>
    </source>
</evidence>
<feature type="domain" description="Nudix hydrolase" evidence="7">
    <location>
        <begin position="34"/>
        <end position="172"/>
    </location>
</feature>
<keyword evidence="9" id="KW-1185">Reference proteome</keyword>
<evidence type="ECO:0000256" key="6">
    <source>
        <dbReference type="ARBA" id="ARBA00023211"/>
    </source>
</evidence>
<keyword evidence="4" id="KW-0378">Hydrolase</keyword>
<gene>
    <name evidence="8" type="ORF">ADUPG1_011889</name>
</gene>
<reference evidence="8" key="1">
    <citation type="submission" date="2022-03" db="EMBL/GenBank/DDBJ databases">
        <title>Draft genome sequence of Aduncisulcus paluster, a free-living microaerophilic Fornicata.</title>
        <authorList>
            <person name="Yuyama I."/>
            <person name="Kume K."/>
            <person name="Tamura T."/>
            <person name="Inagaki Y."/>
            <person name="Hashimoto T."/>
        </authorList>
    </citation>
    <scope>NUCLEOTIDE SEQUENCE</scope>
    <source>
        <strain evidence="8">NY0171</strain>
    </source>
</reference>
<keyword evidence="5" id="KW-0460">Magnesium</keyword>
<dbReference type="Proteomes" id="UP001057375">
    <property type="component" value="Unassembled WGS sequence"/>
</dbReference>
<evidence type="ECO:0000313" key="9">
    <source>
        <dbReference type="Proteomes" id="UP001057375"/>
    </source>
</evidence>
<dbReference type="PROSITE" id="PS51462">
    <property type="entry name" value="NUDIX"/>
    <property type="match status" value="1"/>
</dbReference>
<organism evidence="8 9">
    <name type="scientific">Aduncisulcus paluster</name>
    <dbReference type="NCBI Taxonomy" id="2918883"/>
    <lineage>
        <taxon>Eukaryota</taxon>
        <taxon>Metamonada</taxon>
        <taxon>Carpediemonas-like organisms</taxon>
        <taxon>Aduncisulcus</taxon>
    </lineage>
</organism>
<protein>
    <submittedName>
        <fullName evidence="8">Coenzyme A pyrophosphatase like protein</fullName>
    </submittedName>
</protein>
<dbReference type="InterPro" id="IPR045121">
    <property type="entry name" value="CoAse"/>
</dbReference>
<dbReference type="SUPFAM" id="SSF55811">
    <property type="entry name" value="Nudix"/>
    <property type="match status" value="1"/>
</dbReference>
<evidence type="ECO:0000256" key="2">
    <source>
        <dbReference type="ARBA" id="ARBA00001946"/>
    </source>
</evidence>